<comment type="caution">
    <text evidence="2">The sequence shown here is derived from an EMBL/GenBank/DDBJ whole genome shotgun (WGS) entry which is preliminary data.</text>
</comment>
<keyword evidence="1" id="KW-0812">Transmembrane</keyword>
<keyword evidence="1" id="KW-1133">Transmembrane helix</keyword>
<dbReference type="EMBL" id="BTSX01000001">
    <property type="protein sequence ID" value="GMS80488.1"/>
    <property type="molecule type" value="Genomic_DNA"/>
</dbReference>
<reference evidence="2" key="1">
    <citation type="submission" date="2023-10" db="EMBL/GenBank/DDBJ databases">
        <title>Genome assembly of Pristionchus species.</title>
        <authorList>
            <person name="Yoshida K."/>
            <person name="Sommer R.J."/>
        </authorList>
    </citation>
    <scope>NUCLEOTIDE SEQUENCE</scope>
    <source>
        <strain evidence="2">RS0144</strain>
    </source>
</reference>
<name>A0AAV5SIJ9_9BILA</name>
<protein>
    <submittedName>
        <fullName evidence="2">Uncharacterized protein</fullName>
    </submittedName>
</protein>
<feature type="non-terminal residue" evidence="2">
    <location>
        <position position="72"/>
    </location>
</feature>
<accession>A0AAV5SIJ9</accession>
<feature type="transmembrane region" description="Helical" evidence="1">
    <location>
        <begin position="52"/>
        <end position="71"/>
    </location>
</feature>
<evidence type="ECO:0000256" key="1">
    <source>
        <dbReference type="SAM" id="Phobius"/>
    </source>
</evidence>
<organism evidence="2 3">
    <name type="scientific">Pristionchus entomophagus</name>
    <dbReference type="NCBI Taxonomy" id="358040"/>
    <lineage>
        <taxon>Eukaryota</taxon>
        <taxon>Metazoa</taxon>
        <taxon>Ecdysozoa</taxon>
        <taxon>Nematoda</taxon>
        <taxon>Chromadorea</taxon>
        <taxon>Rhabditida</taxon>
        <taxon>Rhabditina</taxon>
        <taxon>Diplogasteromorpha</taxon>
        <taxon>Diplogasteroidea</taxon>
        <taxon>Neodiplogasteridae</taxon>
        <taxon>Pristionchus</taxon>
    </lineage>
</organism>
<dbReference type="Proteomes" id="UP001432027">
    <property type="component" value="Unassembled WGS sequence"/>
</dbReference>
<gene>
    <name evidence="2" type="ORF">PENTCL1PPCAC_2663</name>
</gene>
<keyword evidence="3" id="KW-1185">Reference proteome</keyword>
<dbReference type="AlphaFoldDB" id="A0AAV5SIJ9"/>
<proteinExistence type="predicted"/>
<sequence length="72" mass="8067">MRGSSADTVVGPSAVKLTFTRYSTEMISQLLKEETIGGIRRDRVTFSFDPPSIFTILFELTTTLFSCLLILF</sequence>
<keyword evidence="1" id="KW-0472">Membrane</keyword>
<evidence type="ECO:0000313" key="3">
    <source>
        <dbReference type="Proteomes" id="UP001432027"/>
    </source>
</evidence>
<evidence type="ECO:0000313" key="2">
    <source>
        <dbReference type="EMBL" id="GMS80488.1"/>
    </source>
</evidence>